<dbReference type="Pfam" id="PF00067">
    <property type="entry name" value="p450"/>
    <property type="match status" value="1"/>
</dbReference>
<dbReference type="InterPro" id="IPR001128">
    <property type="entry name" value="Cyt_P450"/>
</dbReference>
<keyword evidence="11" id="KW-0812">Transmembrane</keyword>
<keyword evidence="8" id="KW-0560">Oxidoreductase</keyword>
<proteinExistence type="inferred from homology"/>
<evidence type="ECO:0000313" key="13">
    <source>
        <dbReference type="Proteomes" id="UP000813462"/>
    </source>
</evidence>
<evidence type="ECO:0000256" key="2">
    <source>
        <dbReference type="ARBA" id="ARBA00008210"/>
    </source>
</evidence>
<evidence type="ECO:0000256" key="10">
    <source>
        <dbReference type="ARBA" id="ARBA00023033"/>
    </source>
</evidence>
<accession>A0A978UR42</accession>
<protein>
    <submittedName>
        <fullName evidence="12">Uncharacterized protein</fullName>
    </submittedName>
</protein>
<keyword evidence="6" id="KW-0479">Metal-binding</keyword>
<keyword evidence="4" id="KW-0349">Heme</keyword>
<comment type="similarity">
    <text evidence="3">Belongs to the cytochrome P450 family.</text>
</comment>
<sequence length="271" mass="30872">MNFTMATRTRIAAYVSAREVVGRDNAYEKPSPVRGTRTHKVAGKKSWPEVVGLSGEVAKAKIEKENPTVTAEIKMHGTSTSDDYMRADRVRVWVDLKGVVKDVPQITYEGLLLVTILLFYCLLFPFSEFTAAFDDVANITAQRSMEQWSRRGEKVTHHPCAMGRLESLWGKGWGEHRPERRLERDRETSKWRFVANTKVDPYTYPVFQAGPRMCLGREMAFLQMKMVVAGVMRLFRVVTTIAAEGVEPVFVTYLTSKMKGRFPARIDEIIN</sequence>
<evidence type="ECO:0000256" key="3">
    <source>
        <dbReference type="ARBA" id="ARBA00010617"/>
    </source>
</evidence>
<reference evidence="12" key="1">
    <citation type="journal article" date="2021" name="Front. Plant Sci.">
        <title>Chromosome-Scale Genome Assembly for Chinese Sour Jujube and Insights Into Its Genome Evolution and Domestication Signature.</title>
        <authorList>
            <person name="Shen L.-Y."/>
            <person name="Luo H."/>
            <person name="Wang X.-L."/>
            <person name="Wang X.-M."/>
            <person name="Qiu X.-J."/>
            <person name="Liu H."/>
            <person name="Zhou S.-S."/>
            <person name="Jia K.-H."/>
            <person name="Nie S."/>
            <person name="Bao Y.-T."/>
            <person name="Zhang R.-G."/>
            <person name="Yun Q.-Z."/>
            <person name="Chai Y.-H."/>
            <person name="Lu J.-Y."/>
            <person name="Li Y."/>
            <person name="Zhao S.-W."/>
            <person name="Mao J.-F."/>
            <person name="Jia S.-G."/>
            <person name="Mao Y.-M."/>
        </authorList>
    </citation>
    <scope>NUCLEOTIDE SEQUENCE</scope>
    <source>
        <strain evidence="12">AT0</strain>
        <tissue evidence="12">Leaf</tissue>
    </source>
</reference>
<gene>
    <name evidence="12" type="ORF">FEM48_Zijuj09G0053300</name>
</gene>
<dbReference type="GO" id="GO:0020037">
    <property type="term" value="F:heme binding"/>
    <property type="evidence" value="ECO:0007669"/>
    <property type="project" value="InterPro"/>
</dbReference>
<evidence type="ECO:0000256" key="5">
    <source>
        <dbReference type="ARBA" id="ARBA00022690"/>
    </source>
</evidence>
<dbReference type="PROSITE" id="PS00285">
    <property type="entry name" value="POTATO_INHIBITOR"/>
    <property type="match status" value="1"/>
</dbReference>
<dbReference type="Gene3D" id="1.10.630.10">
    <property type="entry name" value="Cytochrome P450"/>
    <property type="match status" value="1"/>
</dbReference>
<dbReference type="Proteomes" id="UP000813462">
    <property type="component" value="Unassembled WGS sequence"/>
</dbReference>
<comment type="cofactor">
    <cofactor evidence="1">
        <name>heme</name>
        <dbReference type="ChEBI" id="CHEBI:30413"/>
    </cofactor>
</comment>
<dbReference type="InterPro" id="IPR000864">
    <property type="entry name" value="Prot_inh_pot1"/>
</dbReference>
<dbReference type="InterPro" id="IPR036354">
    <property type="entry name" value="Prot_inh_pot1_sf"/>
</dbReference>
<evidence type="ECO:0000256" key="7">
    <source>
        <dbReference type="ARBA" id="ARBA00022900"/>
    </source>
</evidence>
<dbReference type="GO" id="GO:0005506">
    <property type="term" value="F:iron ion binding"/>
    <property type="evidence" value="ECO:0007669"/>
    <property type="project" value="InterPro"/>
</dbReference>
<dbReference type="GO" id="GO:0004497">
    <property type="term" value="F:monooxygenase activity"/>
    <property type="evidence" value="ECO:0007669"/>
    <property type="project" value="UniProtKB-KW"/>
</dbReference>
<keyword evidence="11" id="KW-1133">Transmembrane helix</keyword>
<dbReference type="EMBL" id="JAEACU010000009">
    <property type="protein sequence ID" value="KAH7517342.1"/>
    <property type="molecule type" value="Genomic_DNA"/>
</dbReference>
<evidence type="ECO:0000256" key="1">
    <source>
        <dbReference type="ARBA" id="ARBA00001971"/>
    </source>
</evidence>
<evidence type="ECO:0000256" key="11">
    <source>
        <dbReference type="SAM" id="Phobius"/>
    </source>
</evidence>
<evidence type="ECO:0000256" key="6">
    <source>
        <dbReference type="ARBA" id="ARBA00022723"/>
    </source>
</evidence>
<evidence type="ECO:0000256" key="8">
    <source>
        <dbReference type="ARBA" id="ARBA00023002"/>
    </source>
</evidence>
<dbReference type="GO" id="GO:0004867">
    <property type="term" value="F:serine-type endopeptidase inhibitor activity"/>
    <property type="evidence" value="ECO:0007669"/>
    <property type="project" value="UniProtKB-KW"/>
</dbReference>
<dbReference type="SUPFAM" id="SSF48264">
    <property type="entry name" value="Cytochrome P450"/>
    <property type="match status" value="1"/>
</dbReference>
<keyword evidence="7" id="KW-0722">Serine protease inhibitor</keyword>
<feature type="transmembrane region" description="Helical" evidence="11">
    <location>
        <begin position="106"/>
        <end position="126"/>
    </location>
</feature>
<dbReference type="InterPro" id="IPR036396">
    <property type="entry name" value="Cyt_P450_sf"/>
</dbReference>
<evidence type="ECO:0000256" key="4">
    <source>
        <dbReference type="ARBA" id="ARBA00022617"/>
    </source>
</evidence>
<keyword evidence="5" id="KW-0646">Protease inhibitor</keyword>
<keyword evidence="10" id="KW-0503">Monooxygenase</keyword>
<dbReference type="SUPFAM" id="SSF54654">
    <property type="entry name" value="CI-2 family of serine protease inhibitors"/>
    <property type="match status" value="1"/>
</dbReference>
<evidence type="ECO:0000313" key="12">
    <source>
        <dbReference type="EMBL" id="KAH7517342.1"/>
    </source>
</evidence>
<dbReference type="Pfam" id="PF00280">
    <property type="entry name" value="potato_inhibit"/>
    <property type="match status" value="1"/>
</dbReference>
<dbReference type="GO" id="GO:0016705">
    <property type="term" value="F:oxidoreductase activity, acting on paired donors, with incorporation or reduction of molecular oxygen"/>
    <property type="evidence" value="ECO:0007669"/>
    <property type="project" value="InterPro"/>
</dbReference>
<name>A0A978UR42_ZIZJJ</name>
<keyword evidence="9" id="KW-0408">Iron</keyword>
<comment type="similarity">
    <text evidence="2">Belongs to the protease inhibitor I13 (potato type I serine protease inhibitor) family.</text>
</comment>
<dbReference type="GO" id="GO:0009611">
    <property type="term" value="P:response to wounding"/>
    <property type="evidence" value="ECO:0007669"/>
    <property type="project" value="InterPro"/>
</dbReference>
<dbReference type="Gene3D" id="3.30.10.10">
    <property type="entry name" value="Trypsin Inhibitor V, subunit A"/>
    <property type="match status" value="1"/>
</dbReference>
<dbReference type="PANTHER" id="PTHR24296">
    <property type="entry name" value="CYTOCHROME P450"/>
    <property type="match status" value="1"/>
</dbReference>
<evidence type="ECO:0000256" key="9">
    <source>
        <dbReference type="ARBA" id="ARBA00023004"/>
    </source>
</evidence>
<organism evidence="12 13">
    <name type="scientific">Ziziphus jujuba var. spinosa</name>
    <dbReference type="NCBI Taxonomy" id="714518"/>
    <lineage>
        <taxon>Eukaryota</taxon>
        <taxon>Viridiplantae</taxon>
        <taxon>Streptophyta</taxon>
        <taxon>Embryophyta</taxon>
        <taxon>Tracheophyta</taxon>
        <taxon>Spermatophyta</taxon>
        <taxon>Magnoliopsida</taxon>
        <taxon>eudicotyledons</taxon>
        <taxon>Gunneridae</taxon>
        <taxon>Pentapetalae</taxon>
        <taxon>rosids</taxon>
        <taxon>fabids</taxon>
        <taxon>Rosales</taxon>
        <taxon>Rhamnaceae</taxon>
        <taxon>Paliureae</taxon>
        <taxon>Ziziphus</taxon>
    </lineage>
</organism>
<dbReference type="AlphaFoldDB" id="A0A978UR42"/>
<comment type="caution">
    <text evidence="12">The sequence shown here is derived from an EMBL/GenBank/DDBJ whole genome shotgun (WGS) entry which is preliminary data.</text>
</comment>
<keyword evidence="11" id="KW-0472">Membrane</keyword>